<dbReference type="Proteomes" id="UP000838756">
    <property type="component" value="Unassembled WGS sequence"/>
</dbReference>
<evidence type="ECO:0000313" key="2">
    <source>
        <dbReference type="Proteomes" id="UP000838756"/>
    </source>
</evidence>
<organism evidence="1 2">
    <name type="scientific">Pararge aegeria aegeria</name>
    <dbReference type="NCBI Taxonomy" id="348720"/>
    <lineage>
        <taxon>Eukaryota</taxon>
        <taxon>Metazoa</taxon>
        <taxon>Ecdysozoa</taxon>
        <taxon>Arthropoda</taxon>
        <taxon>Hexapoda</taxon>
        <taxon>Insecta</taxon>
        <taxon>Pterygota</taxon>
        <taxon>Neoptera</taxon>
        <taxon>Endopterygota</taxon>
        <taxon>Lepidoptera</taxon>
        <taxon>Glossata</taxon>
        <taxon>Ditrysia</taxon>
        <taxon>Papilionoidea</taxon>
        <taxon>Nymphalidae</taxon>
        <taxon>Satyrinae</taxon>
        <taxon>Satyrini</taxon>
        <taxon>Parargina</taxon>
        <taxon>Pararge</taxon>
    </lineage>
</organism>
<proteinExistence type="predicted"/>
<protein>
    <submittedName>
        <fullName evidence="1">Jg22823 protein</fullName>
    </submittedName>
</protein>
<keyword evidence="2" id="KW-1185">Reference proteome</keyword>
<name>A0A8S4RY72_9NEOP</name>
<dbReference type="EMBL" id="CAKXAJ010025625">
    <property type="protein sequence ID" value="CAH2242131.1"/>
    <property type="molecule type" value="Genomic_DNA"/>
</dbReference>
<evidence type="ECO:0000313" key="1">
    <source>
        <dbReference type="EMBL" id="CAH2242131.1"/>
    </source>
</evidence>
<accession>A0A8S4RY72</accession>
<gene>
    <name evidence="1" type="primary">jg22823</name>
    <name evidence="1" type="ORF">PAEG_LOCUS18488</name>
</gene>
<comment type="caution">
    <text evidence="1">The sequence shown here is derived from an EMBL/GenBank/DDBJ whole genome shotgun (WGS) entry which is preliminary data.</text>
</comment>
<sequence>MTYCPIALRRSDVNSMDVQIPTLPRACPIKRNRKRKLNARQRAWFSSQYRNQANCSRRSAEGRSRLHFGCGNSHAMLELSTRIVEIC</sequence>
<reference evidence="1" key="1">
    <citation type="submission" date="2022-03" db="EMBL/GenBank/DDBJ databases">
        <authorList>
            <person name="Lindestad O."/>
        </authorList>
    </citation>
    <scope>NUCLEOTIDE SEQUENCE</scope>
</reference>
<dbReference type="AlphaFoldDB" id="A0A8S4RY72"/>